<evidence type="ECO:0000313" key="2">
    <source>
        <dbReference type="Proteomes" id="UP000814140"/>
    </source>
</evidence>
<name>A0ACB8T390_9AGAM</name>
<dbReference type="EMBL" id="MU277207">
    <property type="protein sequence ID" value="KAI0062466.1"/>
    <property type="molecule type" value="Genomic_DNA"/>
</dbReference>
<reference evidence="1" key="1">
    <citation type="submission" date="2021-03" db="EMBL/GenBank/DDBJ databases">
        <authorList>
            <consortium name="DOE Joint Genome Institute"/>
            <person name="Ahrendt S."/>
            <person name="Looney B.P."/>
            <person name="Miyauchi S."/>
            <person name="Morin E."/>
            <person name="Drula E."/>
            <person name="Courty P.E."/>
            <person name="Chicoki N."/>
            <person name="Fauchery L."/>
            <person name="Kohler A."/>
            <person name="Kuo A."/>
            <person name="Labutti K."/>
            <person name="Pangilinan J."/>
            <person name="Lipzen A."/>
            <person name="Riley R."/>
            <person name="Andreopoulos W."/>
            <person name="He G."/>
            <person name="Johnson J."/>
            <person name="Barry K.W."/>
            <person name="Grigoriev I.V."/>
            <person name="Nagy L."/>
            <person name="Hibbett D."/>
            <person name="Henrissat B."/>
            <person name="Matheny P.B."/>
            <person name="Labbe J."/>
            <person name="Martin F."/>
        </authorList>
    </citation>
    <scope>NUCLEOTIDE SEQUENCE</scope>
    <source>
        <strain evidence="1">HHB10654</strain>
    </source>
</reference>
<sequence>MQDPPPQPDSRTASTTPSDTVDLSNIIKNEQFWFEDGDIVLLCDSIGFRVSRHMLESLSPVLKNIFANNELGAGNEGFEGCTVVRLDDDAGDVQQFLFLTYFNQFSLEERFSRIDSVRSMLRMETMQSMLRLERKYKVEQLNTIILDHLKYMFPSTLAAYRAQKRSPDMFESFNPMLGVDIALEFDIPAILPMALYMSALLPLDTKLSGYKQADGKIYIPPMHVLRAIMIFQERMQEEIDARESLTGWFEPKCCRVDGDCDGLDRWIMVALRRWYRDFRRDIFRDDFDADSNELFHETCEECVLYCRESETKNREKLWELLPTLHFGSEATWETISPVAVAQGPPLPA</sequence>
<gene>
    <name evidence="1" type="ORF">BV25DRAFT_1915998</name>
</gene>
<accession>A0ACB8T390</accession>
<organism evidence="1 2">
    <name type="scientific">Artomyces pyxidatus</name>
    <dbReference type="NCBI Taxonomy" id="48021"/>
    <lineage>
        <taxon>Eukaryota</taxon>
        <taxon>Fungi</taxon>
        <taxon>Dikarya</taxon>
        <taxon>Basidiomycota</taxon>
        <taxon>Agaricomycotina</taxon>
        <taxon>Agaricomycetes</taxon>
        <taxon>Russulales</taxon>
        <taxon>Auriscalpiaceae</taxon>
        <taxon>Artomyces</taxon>
    </lineage>
</organism>
<reference evidence="1" key="2">
    <citation type="journal article" date="2022" name="New Phytol.">
        <title>Evolutionary transition to the ectomycorrhizal habit in the genomes of a hyperdiverse lineage of mushroom-forming fungi.</title>
        <authorList>
            <person name="Looney B."/>
            <person name="Miyauchi S."/>
            <person name="Morin E."/>
            <person name="Drula E."/>
            <person name="Courty P.E."/>
            <person name="Kohler A."/>
            <person name="Kuo A."/>
            <person name="LaButti K."/>
            <person name="Pangilinan J."/>
            <person name="Lipzen A."/>
            <person name="Riley R."/>
            <person name="Andreopoulos W."/>
            <person name="He G."/>
            <person name="Johnson J."/>
            <person name="Nolan M."/>
            <person name="Tritt A."/>
            <person name="Barry K.W."/>
            <person name="Grigoriev I.V."/>
            <person name="Nagy L.G."/>
            <person name="Hibbett D."/>
            <person name="Henrissat B."/>
            <person name="Matheny P.B."/>
            <person name="Labbe J."/>
            <person name="Martin F.M."/>
        </authorList>
    </citation>
    <scope>NUCLEOTIDE SEQUENCE</scope>
    <source>
        <strain evidence="1">HHB10654</strain>
    </source>
</reference>
<proteinExistence type="predicted"/>
<dbReference type="Proteomes" id="UP000814140">
    <property type="component" value="Unassembled WGS sequence"/>
</dbReference>
<comment type="caution">
    <text evidence="1">The sequence shown here is derived from an EMBL/GenBank/DDBJ whole genome shotgun (WGS) entry which is preliminary data.</text>
</comment>
<protein>
    <submittedName>
        <fullName evidence="1">Uncharacterized protein</fullName>
    </submittedName>
</protein>
<keyword evidence="2" id="KW-1185">Reference proteome</keyword>
<evidence type="ECO:0000313" key="1">
    <source>
        <dbReference type="EMBL" id="KAI0062466.1"/>
    </source>
</evidence>